<dbReference type="AlphaFoldDB" id="A0A0F9KGY2"/>
<evidence type="ECO:0000313" key="1">
    <source>
        <dbReference type="EMBL" id="KKM81429.1"/>
    </source>
</evidence>
<proteinExistence type="predicted"/>
<comment type="caution">
    <text evidence="1">The sequence shown here is derived from an EMBL/GenBank/DDBJ whole genome shotgun (WGS) entry which is preliminary data.</text>
</comment>
<organism evidence="1">
    <name type="scientific">marine sediment metagenome</name>
    <dbReference type="NCBI Taxonomy" id="412755"/>
    <lineage>
        <taxon>unclassified sequences</taxon>
        <taxon>metagenomes</taxon>
        <taxon>ecological metagenomes</taxon>
    </lineage>
</organism>
<name>A0A0F9KGY2_9ZZZZ</name>
<accession>A0A0F9KGY2</accession>
<gene>
    <name evidence="1" type="ORF">LCGC14_1329880</name>
</gene>
<protein>
    <submittedName>
        <fullName evidence="1">Uncharacterized protein</fullName>
    </submittedName>
</protein>
<dbReference type="EMBL" id="LAZR01008021">
    <property type="protein sequence ID" value="KKM81429.1"/>
    <property type="molecule type" value="Genomic_DNA"/>
</dbReference>
<reference evidence="1" key="1">
    <citation type="journal article" date="2015" name="Nature">
        <title>Complex archaea that bridge the gap between prokaryotes and eukaryotes.</title>
        <authorList>
            <person name="Spang A."/>
            <person name="Saw J.H."/>
            <person name="Jorgensen S.L."/>
            <person name="Zaremba-Niedzwiedzka K."/>
            <person name="Martijn J."/>
            <person name="Lind A.E."/>
            <person name="van Eijk R."/>
            <person name="Schleper C."/>
            <person name="Guy L."/>
            <person name="Ettema T.J."/>
        </authorList>
    </citation>
    <scope>NUCLEOTIDE SEQUENCE</scope>
</reference>
<sequence>MRTALCFYGKIGGSRGKNGKGGCDEILDVSFKHAEKNIININNKLDVFIHCWDVDYEEKVKALYRPIKCQFEDQISFDIPSHVKSVGDPHRNNNHYSRWYSTKQVLKMRRDFEKANNFRYDCVMALRFDLAWETPVIFDKFDMDYFYVSYLCRYWYLGKDKQRKMLKPEQYWHLRETIDFELKHEHMGYGGDTGTSRGLSDVFFFTKSEYVDKIQNVFDDLDEYTKSKHLRRLSSHQLLLHRLQETELIDKLRFAFHFLDECAVTRMWYKKFHQGKYFK</sequence>